<dbReference type="SMART" id="SM00829">
    <property type="entry name" value="PKS_ER"/>
    <property type="match status" value="1"/>
</dbReference>
<evidence type="ECO:0000256" key="2">
    <source>
        <dbReference type="ARBA" id="ARBA00008072"/>
    </source>
</evidence>
<dbReference type="InterPro" id="IPR013154">
    <property type="entry name" value="ADH-like_N"/>
</dbReference>
<comment type="cofactor">
    <cofactor evidence="1 7">
        <name>Zn(2+)</name>
        <dbReference type="ChEBI" id="CHEBI:29105"/>
    </cofactor>
</comment>
<dbReference type="Gene3D" id="3.40.50.720">
    <property type="entry name" value="NAD(P)-binding Rossmann-like Domain"/>
    <property type="match status" value="1"/>
</dbReference>
<dbReference type="InterPro" id="IPR011032">
    <property type="entry name" value="GroES-like_sf"/>
</dbReference>
<evidence type="ECO:0000313" key="9">
    <source>
        <dbReference type="EMBL" id="ORY71491.1"/>
    </source>
</evidence>
<dbReference type="Proteomes" id="UP000193689">
    <property type="component" value="Unassembled WGS sequence"/>
</dbReference>
<dbReference type="STRING" id="1141098.A0A1Y2EIU0"/>
<dbReference type="AlphaFoldDB" id="A0A1Y2EIU0"/>
<gene>
    <name evidence="9" type="ORF">BCR38DRAFT_492743</name>
</gene>
<dbReference type="CDD" id="cd08297">
    <property type="entry name" value="CAD3"/>
    <property type="match status" value="1"/>
</dbReference>
<dbReference type="InterPro" id="IPR013149">
    <property type="entry name" value="ADH-like_C"/>
</dbReference>
<dbReference type="EMBL" id="MCFJ01000001">
    <property type="protein sequence ID" value="ORY71491.1"/>
    <property type="molecule type" value="Genomic_DNA"/>
</dbReference>
<organism evidence="9 10">
    <name type="scientific">Pseudomassariella vexata</name>
    <dbReference type="NCBI Taxonomy" id="1141098"/>
    <lineage>
        <taxon>Eukaryota</taxon>
        <taxon>Fungi</taxon>
        <taxon>Dikarya</taxon>
        <taxon>Ascomycota</taxon>
        <taxon>Pezizomycotina</taxon>
        <taxon>Sordariomycetes</taxon>
        <taxon>Xylariomycetidae</taxon>
        <taxon>Amphisphaeriales</taxon>
        <taxon>Pseudomassariaceae</taxon>
        <taxon>Pseudomassariella</taxon>
    </lineage>
</organism>
<comment type="caution">
    <text evidence="9">The sequence shown here is derived from an EMBL/GenBank/DDBJ whole genome shotgun (WGS) entry which is preliminary data.</text>
</comment>
<reference evidence="9 10" key="1">
    <citation type="submission" date="2016-07" db="EMBL/GenBank/DDBJ databases">
        <title>Pervasive Adenine N6-methylation of Active Genes in Fungi.</title>
        <authorList>
            <consortium name="DOE Joint Genome Institute"/>
            <person name="Mondo S.J."/>
            <person name="Dannebaum R.O."/>
            <person name="Kuo R.C."/>
            <person name="Labutti K."/>
            <person name="Haridas S."/>
            <person name="Kuo A."/>
            <person name="Salamov A."/>
            <person name="Ahrendt S.R."/>
            <person name="Lipzen A."/>
            <person name="Sullivan W."/>
            <person name="Andreopoulos W.B."/>
            <person name="Clum A."/>
            <person name="Lindquist E."/>
            <person name="Daum C."/>
            <person name="Ramamoorthy G.K."/>
            <person name="Gryganskyi A."/>
            <person name="Culley D."/>
            <person name="Magnuson J.K."/>
            <person name="James T.Y."/>
            <person name="O'Malley M.A."/>
            <person name="Stajich J.E."/>
            <person name="Spatafora J.W."/>
            <person name="Visel A."/>
            <person name="Grigoriev I.V."/>
        </authorList>
    </citation>
    <scope>NUCLEOTIDE SEQUENCE [LARGE SCALE GENOMIC DNA]</scope>
    <source>
        <strain evidence="9 10">CBS 129021</strain>
    </source>
</reference>
<evidence type="ECO:0000313" key="10">
    <source>
        <dbReference type="Proteomes" id="UP000193689"/>
    </source>
</evidence>
<feature type="domain" description="Enoyl reductase (ER)" evidence="8">
    <location>
        <begin position="25"/>
        <end position="360"/>
    </location>
</feature>
<name>A0A1Y2EIU0_9PEZI</name>
<protein>
    <submittedName>
        <fullName evidence="9">Alcohol dehydrogenase 1</fullName>
    </submittedName>
</protein>
<dbReference type="InterPro" id="IPR036291">
    <property type="entry name" value="NAD(P)-bd_dom_sf"/>
</dbReference>
<evidence type="ECO:0000256" key="4">
    <source>
        <dbReference type="ARBA" id="ARBA00022833"/>
    </source>
</evidence>
<dbReference type="OrthoDB" id="1879366at2759"/>
<keyword evidence="10" id="KW-1185">Reference proteome</keyword>
<dbReference type="GeneID" id="63780911"/>
<comment type="similarity">
    <text evidence="2 7">Belongs to the zinc-containing alcohol dehydrogenase family.</text>
</comment>
<dbReference type="InterPro" id="IPR020843">
    <property type="entry name" value="ER"/>
</dbReference>
<accession>A0A1Y2EIU0</accession>
<dbReference type="InterPro" id="IPR002328">
    <property type="entry name" value="ADH_Zn_CS"/>
</dbReference>
<dbReference type="Pfam" id="PF08240">
    <property type="entry name" value="ADH_N"/>
    <property type="match status" value="1"/>
</dbReference>
<dbReference type="FunFam" id="3.40.50.720:FF:000039">
    <property type="entry name" value="Alcohol dehydrogenase AdhP"/>
    <property type="match status" value="1"/>
</dbReference>
<dbReference type="SUPFAM" id="SSF51735">
    <property type="entry name" value="NAD(P)-binding Rossmann-fold domains"/>
    <property type="match status" value="1"/>
</dbReference>
<evidence type="ECO:0000256" key="6">
    <source>
        <dbReference type="ARBA" id="ARBA00023027"/>
    </source>
</evidence>
<keyword evidence="4 7" id="KW-0862">Zinc</keyword>
<evidence type="ECO:0000256" key="3">
    <source>
        <dbReference type="ARBA" id="ARBA00022723"/>
    </source>
</evidence>
<evidence type="ECO:0000256" key="7">
    <source>
        <dbReference type="RuleBase" id="RU361277"/>
    </source>
</evidence>
<proteinExistence type="inferred from homology"/>
<evidence type="ECO:0000256" key="1">
    <source>
        <dbReference type="ARBA" id="ARBA00001947"/>
    </source>
</evidence>
<dbReference type="GO" id="GO:0008270">
    <property type="term" value="F:zinc ion binding"/>
    <property type="evidence" value="ECO:0007669"/>
    <property type="project" value="InterPro"/>
</dbReference>
<evidence type="ECO:0000256" key="5">
    <source>
        <dbReference type="ARBA" id="ARBA00023002"/>
    </source>
</evidence>
<dbReference type="PANTHER" id="PTHR42940:SF1">
    <property type="entry name" value="ENOYL REDUCTASE (ER) DOMAIN-CONTAINING PROTEIN"/>
    <property type="match status" value="1"/>
</dbReference>
<sequence>MGGIASSTTFDIPKECIGGVVVNEGPDFRIEVKNIPVPGIKSDEVLIRMNCTGLCMSDVHYMLNDWSMPPMSQFGTQCAGHEGAGVIVKVGDRVKNLKVGQRAGVKPIADICHTCAECKSGREMYCQNTTLAGLQVDGSYKQYIKSPERYTALIPDGISDYLAGPVMCSASTIYSSLKESGIRAGNWACFPGGGGGVGIQGVQLATAMGIRTIVVDTGAEREELAKKMGAEAFVDFKEVENAAAKVVEITEGGAHAVFVTAIQSYPISVDYLGSRAGGVVMCIGLPPKGKFHIDLDPSKLVFRNQSVKGTLVSSLADIDATLEFAKRGKLRLEPTIVGISKFNESVQKLKNGQVVGRIVVDFNLP</sequence>
<dbReference type="PROSITE" id="PS00059">
    <property type="entry name" value="ADH_ZINC"/>
    <property type="match status" value="1"/>
</dbReference>
<evidence type="ECO:0000259" key="8">
    <source>
        <dbReference type="SMART" id="SM00829"/>
    </source>
</evidence>
<dbReference type="GO" id="GO:0004022">
    <property type="term" value="F:alcohol dehydrogenase (NAD+) activity"/>
    <property type="evidence" value="ECO:0007669"/>
    <property type="project" value="TreeGrafter"/>
</dbReference>
<keyword evidence="3 7" id="KW-0479">Metal-binding</keyword>
<dbReference type="RefSeq" id="XP_040721083.1">
    <property type="nucleotide sequence ID" value="XM_040864699.1"/>
</dbReference>
<keyword evidence="6" id="KW-0520">NAD</keyword>
<dbReference type="InParanoid" id="A0A1Y2EIU0"/>
<dbReference type="SUPFAM" id="SSF50129">
    <property type="entry name" value="GroES-like"/>
    <property type="match status" value="1"/>
</dbReference>
<dbReference type="Pfam" id="PF00107">
    <property type="entry name" value="ADH_zinc_N"/>
    <property type="match status" value="1"/>
</dbReference>
<dbReference type="Gene3D" id="3.90.180.10">
    <property type="entry name" value="Medium-chain alcohol dehydrogenases, catalytic domain"/>
    <property type="match status" value="1"/>
</dbReference>
<dbReference type="PANTHER" id="PTHR42940">
    <property type="entry name" value="ALCOHOL DEHYDROGENASE 1-RELATED"/>
    <property type="match status" value="1"/>
</dbReference>
<dbReference type="GO" id="GO:0005737">
    <property type="term" value="C:cytoplasm"/>
    <property type="evidence" value="ECO:0007669"/>
    <property type="project" value="TreeGrafter"/>
</dbReference>
<keyword evidence="5" id="KW-0560">Oxidoreductase</keyword>